<dbReference type="AlphaFoldDB" id="A5ZTT4"/>
<keyword evidence="1" id="KW-0812">Transmembrane</keyword>
<reference evidence="2 3" key="2">
    <citation type="submission" date="2007-04" db="EMBL/GenBank/DDBJ databases">
        <title>Draft genome sequence of Ruminococcus obeum (ATCC 29174).</title>
        <authorList>
            <person name="Sudarsanam P."/>
            <person name="Ley R."/>
            <person name="Guruge J."/>
            <person name="Turnbaugh P.J."/>
            <person name="Mahowald M."/>
            <person name="Liep D."/>
            <person name="Gordon J."/>
        </authorList>
    </citation>
    <scope>NUCLEOTIDE SEQUENCE [LARGE SCALE GENOMIC DNA]</scope>
    <source>
        <strain evidence="2 3">ATCC 29174</strain>
    </source>
</reference>
<dbReference type="HOGENOM" id="CLU_2680342_0_0_9"/>
<evidence type="ECO:0000256" key="1">
    <source>
        <dbReference type="SAM" id="Phobius"/>
    </source>
</evidence>
<sequence>MATKGYSSKDKPAKNMMQITKLPAFFFIRALLAVVLFFYESGASAPDSILFGYKQSRMIICLFFCGLQRISQLL</sequence>
<name>A5ZTT4_9FIRM</name>
<dbReference type="Proteomes" id="UP000006002">
    <property type="component" value="Unassembled WGS sequence"/>
</dbReference>
<organism evidence="2 3">
    <name type="scientific">Blautia obeum ATCC 29174</name>
    <dbReference type="NCBI Taxonomy" id="411459"/>
    <lineage>
        <taxon>Bacteria</taxon>
        <taxon>Bacillati</taxon>
        <taxon>Bacillota</taxon>
        <taxon>Clostridia</taxon>
        <taxon>Lachnospirales</taxon>
        <taxon>Lachnospiraceae</taxon>
        <taxon>Blautia</taxon>
    </lineage>
</organism>
<evidence type="ECO:0000313" key="3">
    <source>
        <dbReference type="Proteomes" id="UP000006002"/>
    </source>
</evidence>
<accession>A5ZTT4</accession>
<comment type="caution">
    <text evidence="2">The sequence shown here is derived from an EMBL/GenBank/DDBJ whole genome shotgun (WGS) entry which is preliminary data.</text>
</comment>
<proteinExistence type="predicted"/>
<protein>
    <submittedName>
        <fullName evidence="2">Uncharacterized protein</fullName>
    </submittedName>
</protein>
<dbReference type="EMBL" id="AAVO02000010">
    <property type="protein sequence ID" value="EDM87006.1"/>
    <property type="molecule type" value="Genomic_DNA"/>
</dbReference>
<reference evidence="2 3" key="1">
    <citation type="submission" date="2007-03" db="EMBL/GenBank/DDBJ databases">
        <authorList>
            <person name="Fulton L."/>
            <person name="Clifton S."/>
            <person name="Fulton B."/>
            <person name="Xu J."/>
            <person name="Minx P."/>
            <person name="Pepin K.H."/>
            <person name="Johnson M."/>
            <person name="Thiruvilangam P."/>
            <person name="Bhonagiri V."/>
            <person name="Nash W.E."/>
            <person name="Mardis E.R."/>
            <person name="Wilson R.K."/>
        </authorList>
    </citation>
    <scope>NUCLEOTIDE SEQUENCE [LARGE SCALE GENOMIC DNA]</scope>
    <source>
        <strain evidence="2 3">ATCC 29174</strain>
    </source>
</reference>
<keyword evidence="1" id="KW-0472">Membrane</keyword>
<evidence type="ECO:0000313" key="2">
    <source>
        <dbReference type="EMBL" id="EDM87006.1"/>
    </source>
</evidence>
<gene>
    <name evidence="2" type="ORF">RUMOBE_02414</name>
</gene>
<keyword evidence="1" id="KW-1133">Transmembrane helix</keyword>
<feature type="transmembrane region" description="Helical" evidence="1">
    <location>
        <begin position="21"/>
        <end position="39"/>
    </location>
</feature>